<dbReference type="EMBL" id="CAJHJT010000001">
    <property type="protein sequence ID" value="CAD6996392.1"/>
    <property type="molecule type" value="Genomic_DNA"/>
</dbReference>
<protein>
    <submittedName>
        <fullName evidence="1">(Mediterranean fruit fly) hypothetical protein</fullName>
    </submittedName>
</protein>
<name>A0A811UAV4_CERCA</name>
<dbReference type="Proteomes" id="UP000606786">
    <property type="component" value="Unassembled WGS sequence"/>
</dbReference>
<comment type="caution">
    <text evidence="1">The sequence shown here is derived from an EMBL/GenBank/DDBJ whole genome shotgun (WGS) entry which is preliminary data.</text>
</comment>
<gene>
    <name evidence="1" type="ORF">CCAP1982_LOCUS5067</name>
</gene>
<dbReference type="AlphaFoldDB" id="A0A811UAV4"/>
<sequence length="108" mass="12599">MVEKIQQRYFNFFNSRFIEIGSVDIVQQVHFNAFNGYALTHNSKKIPHGSEFKKQRWGELEKLFRKLHKDSTNNTKLSKIIRLDDEKPTITIANFPGKSLQCNNGKAE</sequence>
<accession>A0A811UAV4</accession>
<organism evidence="1 2">
    <name type="scientific">Ceratitis capitata</name>
    <name type="common">Mediterranean fruit fly</name>
    <name type="synonym">Tephritis capitata</name>
    <dbReference type="NCBI Taxonomy" id="7213"/>
    <lineage>
        <taxon>Eukaryota</taxon>
        <taxon>Metazoa</taxon>
        <taxon>Ecdysozoa</taxon>
        <taxon>Arthropoda</taxon>
        <taxon>Hexapoda</taxon>
        <taxon>Insecta</taxon>
        <taxon>Pterygota</taxon>
        <taxon>Neoptera</taxon>
        <taxon>Endopterygota</taxon>
        <taxon>Diptera</taxon>
        <taxon>Brachycera</taxon>
        <taxon>Muscomorpha</taxon>
        <taxon>Tephritoidea</taxon>
        <taxon>Tephritidae</taxon>
        <taxon>Ceratitis</taxon>
        <taxon>Ceratitis</taxon>
    </lineage>
</organism>
<reference evidence="1" key="1">
    <citation type="submission" date="2020-11" db="EMBL/GenBank/DDBJ databases">
        <authorList>
            <person name="Whitehead M."/>
        </authorList>
    </citation>
    <scope>NUCLEOTIDE SEQUENCE</scope>
    <source>
        <strain evidence="1">EGII</strain>
    </source>
</reference>
<keyword evidence="2" id="KW-1185">Reference proteome</keyword>
<proteinExistence type="predicted"/>
<evidence type="ECO:0000313" key="1">
    <source>
        <dbReference type="EMBL" id="CAD6996392.1"/>
    </source>
</evidence>
<evidence type="ECO:0000313" key="2">
    <source>
        <dbReference type="Proteomes" id="UP000606786"/>
    </source>
</evidence>